<dbReference type="AlphaFoldDB" id="A0A1B9DD95"/>
<sequence length="394" mass="38036">MDYGALPPEVNSARMYSGPGSGSMMAAAAAWEGLATELYTAAAGYGSVTSSLTGAWLGPAAMSMAQAAAPYIAWLRTMAEQAEQASAQAGAAAAAYEAAWAATVPPPVIAANRAELLMLIATNVLGQNSPAIAAAETEYDQMWAQDAAVMYGYAGASAAAATLTPFTPPSATTDAAGLARQGVAVTQAAGTAGATNAQEILANGSQLVSTVPQALQGLASAPASNSSGASGASLSSLMSKFNSLTGPAKFSTYPMTFLNQALSASKAVTAPVVAAKAASGLATGVDAGARALGAAGLPGIGGGAALSAGLGRGVSIGALTTPHAWLAAPATAAVTSAPPGAGWTAAPPSAMTGSGPAGLPLMPLANMAGRAVGGPSASRFELRASVVPRSPAAG</sequence>
<evidence type="ECO:0000259" key="2">
    <source>
        <dbReference type="Pfam" id="PF00823"/>
    </source>
</evidence>
<dbReference type="Pfam" id="PF00823">
    <property type="entry name" value="PPE"/>
    <property type="match status" value="1"/>
</dbReference>
<dbReference type="RefSeq" id="WP_065478728.1">
    <property type="nucleotide sequence ID" value="NZ_MBEE01000027.1"/>
</dbReference>
<dbReference type="EMBL" id="MBEE01000027">
    <property type="protein sequence ID" value="OCB61682.1"/>
    <property type="molecule type" value="Genomic_DNA"/>
</dbReference>
<dbReference type="Gene3D" id="1.20.1260.20">
    <property type="entry name" value="PPE superfamily"/>
    <property type="match status" value="1"/>
</dbReference>
<dbReference type="Proteomes" id="UP000092683">
    <property type="component" value="Unassembled WGS sequence"/>
</dbReference>
<dbReference type="InterPro" id="IPR022171">
    <property type="entry name" value="PPE_C"/>
</dbReference>
<gene>
    <name evidence="4" type="ORF">A5677_12680</name>
</gene>
<dbReference type="GO" id="GO:0052572">
    <property type="term" value="P:response to host immune response"/>
    <property type="evidence" value="ECO:0007669"/>
    <property type="project" value="TreeGrafter"/>
</dbReference>
<accession>A0A1B9DD95</accession>
<evidence type="ECO:0000313" key="5">
    <source>
        <dbReference type="Proteomes" id="UP000092683"/>
    </source>
</evidence>
<protein>
    <recommendedName>
        <fullName evidence="6">PPE family protein</fullName>
    </recommendedName>
</protein>
<feature type="domain" description="PPE family C-terminal" evidence="3">
    <location>
        <begin position="307"/>
        <end position="389"/>
    </location>
</feature>
<proteinExistence type="inferred from homology"/>
<evidence type="ECO:0000256" key="1">
    <source>
        <dbReference type="ARBA" id="ARBA00010652"/>
    </source>
</evidence>
<dbReference type="PANTHER" id="PTHR46766:SF1">
    <property type="entry name" value="GLUTAMINE-RICH PROTEIN 2"/>
    <property type="match status" value="1"/>
</dbReference>
<dbReference type="FunFam" id="1.20.1260.20:FF:000001">
    <property type="entry name" value="PPE family protein PPE41"/>
    <property type="match status" value="1"/>
</dbReference>
<dbReference type="OrthoDB" id="4710244at2"/>
<comment type="similarity">
    <text evidence="1">Belongs to the mycobacterial PPE family.</text>
</comment>
<evidence type="ECO:0008006" key="6">
    <source>
        <dbReference type="Google" id="ProtNLM"/>
    </source>
</evidence>
<dbReference type="Pfam" id="PF12484">
    <property type="entry name" value="PPE-SVP"/>
    <property type="match status" value="1"/>
</dbReference>
<organism evidence="4 5">
    <name type="scientific">Mycobacterium malmoense</name>
    <dbReference type="NCBI Taxonomy" id="1780"/>
    <lineage>
        <taxon>Bacteria</taxon>
        <taxon>Bacillati</taxon>
        <taxon>Actinomycetota</taxon>
        <taxon>Actinomycetes</taxon>
        <taxon>Mycobacteriales</taxon>
        <taxon>Mycobacteriaceae</taxon>
        <taxon>Mycobacterium</taxon>
    </lineage>
</organism>
<feature type="domain" description="PPE" evidence="2">
    <location>
        <begin position="2"/>
        <end position="164"/>
    </location>
</feature>
<comment type="caution">
    <text evidence="4">The sequence shown here is derived from an EMBL/GenBank/DDBJ whole genome shotgun (WGS) entry which is preliminary data.</text>
</comment>
<dbReference type="PANTHER" id="PTHR46766">
    <property type="entry name" value="GLUTAMINE-RICH PROTEIN 2"/>
    <property type="match status" value="1"/>
</dbReference>
<name>A0A1B9DD95_MYCMA</name>
<reference evidence="4 5" key="1">
    <citation type="submission" date="2016-06" db="EMBL/GenBank/DDBJ databases">
        <authorList>
            <person name="Kjaerup R.B."/>
            <person name="Dalgaard T.S."/>
            <person name="Juul-Madsen H.R."/>
        </authorList>
    </citation>
    <scope>NUCLEOTIDE SEQUENCE [LARGE SCALE GENOMIC DNA]</scope>
    <source>
        <strain evidence="4 5">E3012</strain>
    </source>
</reference>
<evidence type="ECO:0000259" key="3">
    <source>
        <dbReference type="Pfam" id="PF12484"/>
    </source>
</evidence>
<dbReference type="InterPro" id="IPR000030">
    <property type="entry name" value="PPE_dom"/>
</dbReference>
<evidence type="ECO:0000313" key="4">
    <source>
        <dbReference type="EMBL" id="OCB61682.1"/>
    </source>
</evidence>
<dbReference type="InterPro" id="IPR038332">
    <property type="entry name" value="PPE_sf"/>
</dbReference>
<dbReference type="SUPFAM" id="SSF140459">
    <property type="entry name" value="PE/PPE dimer-like"/>
    <property type="match status" value="1"/>
</dbReference>